<reference evidence="6" key="1">
    <citation type="journal article" date="2015" name="PLoS Genet.">
        <title>Genome Sequence and Transcriptome Analyses of Chrysochromulina tobin: Metabolic Tools for Enhanced Algal Fitness in the Prominent Order Prymnesiales (Haptophyceae).</title>
        <authorList>
            <person name="Hovde B.T."/>
            <person name="Deodato C.R."/>
            <person name="Hunsperger H.M."/>
            <person name="Ryken S.A."/>
            <person name="Yost W."/>
            <person name="Jha R.K."/>
            <person name="Patterson J."/>
            <person name="Monnat R.J. Jr."/>
            <person name="Barlow S.B."/>
            <person name="Starkenburg S.R."/>
            <person name="Cattolico R.A."/>
        </authorList>
    </citation>
    <scope>NUCLEOTIDE SEQUENCE</scope>
    <source>
        <strain evidence="6">CCMP291</strain>
    </source>
</reference>
<dbReference type="PANTHER" id="PTHR22765:SF434">
    <property type="entry name" value="GB|AAD18119.1-RELATED"/>
    <property type="match status" value="1"/>
</dbReference>
<feature type="transmembrane region" description="Helical" evidence="3">
    <location>
        <begin position="244"/>
        <end position="263"/>
    </location>
</feature>
<keyword evidence="1" id="KW-0479">Metal-binding</keyword>
<dbReference type="InterPro" id="IPR001841">
    <property type="entry name" value="Znf_RING"/>
</dbReference>
<protein>
    <submittedName>
        <fullName evidence="5">Ubiquitin-protein ligase cip8</fullName>
    </submittedName>
</protein>
<evidence type="ECO:0000313" key="6">
    <source>
        <dbReference type="Proteomes" id="UP000037460"/>
    </source>
</evidence>
<feature type="domain" description="RING-type" evidence="4">
    <location>
        <begin position="116"/>
        <end position="158"/>
    </location>
</feature>
<feature type="transmembrane region" description="Helical" evidence="3">
    <location>
        <begin position="331"/>
        <end position="349"/>
    </location>
</feature>
<keyword evidence="5" id="KW-0436">Ligase</keyword>
<dbReference type="Gene3D" id="3.30.40.10">
    <property type="entry name" value="Zinc/RING finger domain, C3HC4 (zinc finger)"/>
    <property type="match status" value="1"/>
</dbReference>
<dbReference type="InterPro" id="IPR051826">
    <property type="entry name" value="E3_ubiquitin-ligase_domain"/>
</dbReference>
<comment type="caution">
    <text evidence="5">The sequence shown here is derived from an EMBL/GenBank/DDBJ whole genome shotgun (WGS) entry which is preliminary data.</text>
</comment>
<dbReference type="AlphaFoldDB" id="A0A0M0JTN2"/>
<evidence type="ECO:0000313" key="5">
    <source>
        <dbReference type="EMBL" id="KOO29924.1"/>
    </source>
</evidence>
<sequence>MGSTQSVARASAGSTHASATRPSMASSSSSSRRQGVPASPEPPRPAASAGLSSPPSPASSSPQLGRPPAFLQRQHRCDECPVEEPEVVVKVEAVPSVVETPAAAVAQGGADELIECVICLNELGGVDDPGSTLLCGHRFHAQCIDEWLAKDGRCPVCRQRMREQPPEARADPVQTTAGLRAIAATAMLVLESRRLMMLAAMEGALAVLVMSYVNNLVSPLLMILAALVTFIGVSHYLPRVIHFARALLMTNAIYHIYLISSVARRRTDGTDQPSFLSQNAVLLAIACIGFMEVAILQKCALFLARLRLAPAPELSALRTQRRLQMGWTQKFIIGALFVLITAPVIAGYVCNQWRGGAPGQC</sequence>
<feature type="region of interest" description="Disordered" evidence="2">
    <location>
        <begin position="1"/>
        <end position="68"/>
    </location>
</feature>
<accession>A0A0M0JTN2</accession>
<evidence type="ECO:0000256" key="1">
    <source>
        <dbReference type="PROSITE-ProRule" id="PRU00175"/>
    </source>
</evidence>
<dbReference type="Proteomes" id="UP000037460">
    <property type="component" value="Unassembled WGS sequence"/>
</dbReference>
<feature type="compositionally biased region" description="Low complexity" evidence="2">
    <location>
        <begin position="17"/>
        <end position="33"/>
    </location>
</feature>
<dbReference type="SMART" id="SM00184">
    <property type="entry name" value="RING"/>
    <property type="match status" value="1"/>
</dbReference>
<feature type="transmembrane region" description="Helical" evidence="3">
    <location>
        <begin position="275"/>
        <end position="296"/>
    </location>
</feature>
<keyword evidence="1" id="KW-0863">Zinc-finger</keyword>
<feature type="compositionally biased region" description="Low complexity" evidence="2">
    <location>
        <begin position="46"/>
        <end position="62"/>
    </location>
</feature>
<dbReference type="SUPFAM" id="SSF57850">
    <property type="entry name" value="RING/U-box"/>
    <property type="match status" value="1"/>
</dbReference>
<dbReference type="GO" id="GO:0061630">
    <property type="term" value="F:ubiquitin protein ligase activity"/>
    <property type="evidence" value="ECO:0007669"/>
    <property type="project" value="TreeGrafter"/>
</dbReference>
<dbReference type="PANTHER" id="PTHR22765">
    <property type="entry name" value="RING FINGER AND PROTEASE ASSOCIATED DOMAIN-CONTAINING"/>
    <property type="match status" value="1"/>
</dbReference>
<dbReference type="OrthoDB" id="9984778at2759"/>
<dbReference type="EMBL" id="JWZX01002329">
    <property type="protein sequence ID" value="KOO29924.1"/>
    <property type="molecule type" value="Genomic_DNA"/>
</dbReference>
<keyword evidence="3" id="KW-1133">Transmembrane helix</keyword>
<dbReference type="CDD" id="cd16448">
    <property type="entry name" value="RING-H2"/>
    <property type="match status" value="1"/>
</dbReference>
<dbReference type="Pfam" id="PF13639">
    <property type="entry name" value="zf-RING_2"/>
    <property type="match status" value="1"/>
</dbReference>
<evidence type="ECO:0000256" key="3">
    <source>
        <dbReference type="SAM" id="Phobius"/>
    </source>
</evidence>
<keyword evidence="6" id="KW-1185">Reference proteome</keyword>
<keyword evidence="3" id="KW-0472">Membrane</keyword>
<dbReference type="GO" id="GO:0008270">
    <property type="term" value="F:zinc ion binding"/>
    <property type="evidence" value="ECO:0007669"/>
    <property type="project" value="UniProtKB-KW"/>
</dbReference>
<dbReference type="InterPro" id="IPR013083">
    <property type="entry name" value="Znf_RING/FYVE/PHD"/>
</dbReference>
<dbReference type="GO" id="GO:0006511">
    <property type="term" value="P:ubiquitin-dependent protein catabolic process"/>
    <property type="evidence" value="ECO:0007669"/>
    <property type="project" value="TreeGrafter"/>
</dbReference>
<feature type="compositionally biased region" description="Polar residues" evidence="2">
    <location>
        <begin position="1"/>
        <end position="16"/>
    </location>
</feature>
<evidence type="ECO:0000256" key="2">
    <source>
        <dbReference type="SAM" id="MobiDB-lite"/>
    </source>
</evidence>
<proteinExistence type="predicted"/>
<keyword evidence="3" id="KW-0812">Transmembrane</keyword>
<gene>
    <name evidence="5" type="ORF">Ctob_010472</name>
</gene>
<name>A0A0M0JTN2_9EUKA</name>
<evidence type="ECO:0000259" key="4">
    <source>
        <dbReference type="PROSITE" id="PS50089"/>
    </source>
</evidence>
<dbReference type="PROSITE" id="PS50089">
    <property type="entry name" value="ZF_RING_2"/>
    <property type="match status" value="1"/>
</dbReference>
<organism evidence="5 6">
    <name type="scientific">Chrysochromulina tobinii</name>
    <dbReference type="NCBI Taxonomy" id="1460289"/>
    <lineage>
        <taxon>Eukaryota</taxon>
        <taxon>Haptista</taxon>
        <taxon>Haptophyta</taxon>
        <taxon>Prymnesiophyceae</taxon>
        <taxon>Prymnesiales</taxon>
        <taxon>Chrysochromulinaceae</taxon>
        <taxon>Chrysochromulina</taxon>
    </lineage>
</organism>
<keyword evidence="1" id="KW-0862">Zinc</keyword>
<dbReference type="GO" id="GO:0016874">
    <property type="term" value="F:ligase activity"/>
    <property type="evidence" value="ECO:0007669"/>
    <property type="project" value="UniProtKB-KW"/>
</dbReference>